<comment type="caution">
    <text evidence="1">The sequence shown here is derived from an EMBL/GenBank/DDBJ whole genome shotgun (WGS) entry which is preliminary data.</text>
</comment>
<name>A0ABS8NMC4_9BACT</name>
<accession>A0ABS8NMC4</accession>
<reference evidence="1" key="1">
    <citation type="submission" date="2021-11" db="EMBL/GenBank/DDBJ databases">
        <title>Genome sequence.</title>
        <authorList>
            <person name="Sun Q."/>
        </authorList>
    </citation>
    <scope>NUCLEOTIDE SEQUENCE</scope>
    <source>
        <strain evidence="1">JC740</strain>
    </source>
</reference>
<dbReference type="Proteomes" id="UP001430306">
    <property type="component" value="Unassembled WGS sequence"/>
</dbReference>
<gene>
    <name evidence="1" type="ORF">LOC71_20870</name>
</gene>
<organism evidence="1 2">
    <name type="scientific">Rhodopirellula halodulae</name>
    <dbReference type="NCBI Taxonomy" id="2894198"/>
    <lineage>
        <taxon>Bacteria</taxon>
        <taxon>Pseudomonadati</taxon>
        <taxon>Planctomycetota</taxon>
        <taxon>Planctomycetia</taxon>
        <taxon>Pirellulales</taxon>
        <taxon>Pirellulaceae</taxon>
        <taxon>Rhodopirellula</taxon>
    </lineage>
</organism>
<protein>
    <submittedName>
        <fullName evidence="1">Uncharacterized protein</fullName>
    </submittedName>
</protein>
<dbReference type="EMBL" id="JAJKFW010000059">
    <property type="protein sequence ID" value="MCC9644734.1"/>
    <property type="molecule type" value="Genomic_DNA"/>
</dbReference>
<sequence>MVSADTHRAAGAATRANKLSSENMAEEGYRRRIWWRLQEAAERLVVGMVENQFEGGMVGRTQSEERSALRSSFLVCVGLLNDHSPNDQRSEAAFGLNVVALILRQFIQSQRRIFAVKSGEEGAIFANPA</sequence>
<keyword evidence="2" id="KW-1185">Reference proteome</keyword>
<dbReference type="RefSeq" id="WP_230276429.1">
    <property type="nucleotide sequence ID" value="NZ_JAJKFW010000059.1"/>
</dbReference>
<evidence type="ECO:0000313" key="2">
    <source>
        <dbReference type="Proteomes" id="UP001430306"/>
    </source>
</evidence>
<proteinExistence type="predicted"/>
<evidence type="ECO:0000313" key="1">
    <source>
        <dbReference type="EMBL" id="MCC9644734.1"/>
    </source>
</evidence>